<dbReference type="InterPro" id="IPR006136">
    <property type="entry name" value="FlhB"/>
</dbReference>
<name>A0A075WRW8_9BACT</name>
<evidence type="ECO:0000256" key="7">
    <source>
        <dbReference type="ARBA" id="ARBA00022795"/>
    </source>
</evidence>
<dbReference type="AlphaFoldDB" id="A0A075WRW8"/>
<reference evidence="15 16" key="1">
    <citation type="journal article" date="2015" name="Genome Announc.">
        <title>Genome Sequence of a Sulfate-Reducing Thermophilic Bacterium, Thermodesulfobacterium commune DSM 2178T (Phylum Thermodesulfobacteria).</title>
        <authorList>
            <person name="Bhatnagar S."/>
            <person name="Badger J.H."/>
            <person name="Madupu R."/>
            <person name="Khouri H.M."/>
            <person name="O'Connor E.M."/>
            <person name="Robb F.T."/>
            <person name="Ward N.L."/>
            <person name="Eisen J.A."/>
        </authorList>
    </citation>
    <scope>NUCLEOTIDE SEQUENCE [LARGE SCALE GENOMIC DNA]</scope>
    <source>
        <strain evidence="15 16">DSM 2178</strain>
    </source>
</reference>
<dbReference type="InterPro" id="IPR006135">
    <property type="entry name" value="T3SS_substrate_exporter"/>
</dbReference>
<feature type="region of interest" description="Disordered" evidence="14">
    <location>
        <begin position="1"/>
        <end position="23"/>
    </location>
</feature>
<organism evidence="15 16">
    <name type="scientific">Thermodesulfobacterium commune DSM 2178</name>
    <dbReference type="NCBI Taxonomy" id="289377"/>
    <lineage>
        <taxon>Bacteria</taxon>
        <taxon>Pseudomonadati</taxon>
        <taxon>Thermodesulfobacteriota</taxon>
        <taxon>Thermodesulfobacteria</taxon>
        <taxon>Thermodesulfobacteriales</taxon>
        <taxon>Thermodesulfobacteriaceae</taxon>
        <taxon>Thermodesulfobacterium</taxon>
    </lineage>
</organism>
<evidence type="ECO:0000256" key="12">
    <source>
        <dbReference type="ARBA" id="ARBA00025078"/>
    </source>
</evidence>
<dbReference type="GO" id="GO:0005886">
    <property type="term" value="C:plasma membrane"/>
    <property type="evidence" value="ECO:0007669"/>
    <property type="project" value="UniProtKB-SubCell"/>
</dbReference>
<keyword evidence="4 13" id="KW-0813">Transport</keyword>
<comment type="similarity">
    <text evidence="2 13">Belongs to the type III secretion exporter family.</text>
</comment>
<proteinExistence type="inferred from homology"/>
<feature type="transmembrane region" description="Helical" evidence="13">
    <location>
        <begin position="92"/>
        <end position="117"/>
    </location>
</feature>
<evidence type="ECO:0000256" key="1">
    <source>
        <dbReference type="ARBA" id="ARBA00004651"/>
    </source>
</evidence>
<feature type="compositionally biased region" description="Basic and acidic residues" evidence="14">
    <location>
        <begin position="7"/>
        <end position="23"/>
    </location>
</feature>
<evidence type="ECO:0000256" key="11">
    <source>
        <dbReference type="ARBA" id="ARBA00023225"/>
    </source>
</evidence>
<dbReference type="eggNOG" id="COG1377">
    <property type="taxonomic scope" value="Bacteria"/>
</dbReference>
<evidence type="ECO:0000256" key="2">
    <source>
        <dbReference type="ARBA" id="ARBA00010690"/>
    </source>
</evidence>
<protein>
    <recommendedName>
        <fullName evidence="3 13">Flagellar biosynthetic protein FlhB</fullName>
    </recommendedName>
</protein>
<evidence type="ECO:0000256" key="14">
    <source>
        <dbReference type="SAM" id="MobiDB-lite"/>
    </source>
</evidence>
<evidence type="ECO:0000256" key="9">
    <source>
        <dbReference type="ARBA" id="ARBA00022989"/>
    </source>
</evidence>
<evidence type="ECO:0000256" key="5">
    <source>
        <dbReference type="ARBA" id="ARBA00022475"/>
    </source>
</evidence>
<evidence type="ECO:0000313" key="15">
    <source>
        <dbReference type="EMBL" id="AIH03775.1"/>
    </source>
</evidence>
<sequence length="356" mass="41235">MPEELFEERTEEPTPRRREEARKRGQIVKSRELSSVAVLGTGFFGFMLLSFLFFQQFYLIFYHCINSYYTDLNLSFLIYLAHFLLKTLGKVLLPFFSILCFVVILVYLLQTGGGVLASQAIGLNFDRINPVSGFKRLFSLTAAFELLKVIVKLAIITGISYFIITKYLPYILKLFGVSPNYLAFSFKVFLKDFVSKLLVLLVFLGILDWLYARWDLDKKLRLTRKELKEEIKQTEGDPLVKAKIRQKQREMARRRMLAEVPKADVIITNPTHYAVALKYEISKDPAPQVVAKGKDFLAQKIKEIAKEHKVPIYEDPPLARLLYEKVDLGEYIPQDLYQVVAKVLAYVYKLKNKKVM</sequence>
<evidence type="ECO:0000256" key="10">
    <source>
        <dbReference type="ARBA" id="ARBA00023136"/>
    </source>
</evidence>
<dbReference type="SUPFAM" id="SSF160544">
    <property type="entry name" value="EscU C-terminal domain-like"/>
    <property type="match status" value="1"/>
</dbReference>
<keyword evidence="11 13" id="KW-1006">Bacterial flagellum protein export</keyword>
<dbReference type="Pfam" id="PF01312">
    <property type="entry name" value="Bac_export_2"/>
    <property type="match status" value="1"/>
</dbReference>
<dbReference type="RefSeq" id="WP_038061165.1">
    <property type="nucleotide sequence ID" value="NZ_CP008796.1"/>
</dbReference>
<dbReference type="OrthoDB" id="9807950at2"/>
<evidence type="ECO:0000256" key="6">
    <source>
        <dbReference type="ARBA" id="ARBA00022692"/>
    </source>
</evidence>
<dbReference type="KEGG" id="tcm:HL41_02610"/>
<dbReference type="FunFam" id="3.40.1690.10:FF:000001">
    <property type="entry name" value="Flagellar biosynthetic protein FlhB"/>
    <property type="match status" value="1"/>
</dbReference>
<evidence type="ECO:0000256" key="13">
    <source>
        <dbReference type="RuleBase" id="RU364091"/>
    </source>
</evidence>
<dbReference type="NCBIfam" id="TIGR00328">
    <property type="entry name" value="flhB"/>
    <property type="match status" value="1"/>
</dbReference>
<evidence type="ECO:0000313" key="16">
    <source>
        <dbReference type="Proteomes" id="UP000028481"/>
    </source>
</evidence>
<dbReference type="PaxDb" id="289377-HL41_02610"/>
<keyword evidence="16" id="KW-1185">Reference proteome</keyword>
<dbReference type="Gene3D" id="6.10.250.2080">
    <property type="match status" value="1"/>
</dbReference>
<dbReference type="EMBL" id="CP008796">
    <property type="protein sequence ID" value="AIH03775.1"/>
    <property type="molecule type" value="Genomic_DNA"/>
</dbReference>
<feature type="transmembrane region" description="Helical" evidence="13">
    <location>
        <begin position="137"/>
        <end position="163"/>
    </location>
</feature>
<keyword evidence="6 13" id="KW-0812">Transmembrane</keyword>
<dbReference type="PANTHER" id="PTHR30531">
    <property type="entry name" value="FLAGELLAR BIOSYNTHETIC PROTEIN FLHB"/>
    <property type="match status" value="1"/>
</dbReference>
<dbReference type="Gene3D" id="3.40.1690.10">
    <property type="entry name" value="secretion proteins EscU"/>
    <property type="match status" value="1"/>
</dbReference>
<dbReference type="STRING" id="289377.HL41_02610"/>
<dbReference type="InterPro" id="IPR029025">
    <property type="entry name" value="T3SS_substrate_exporter_C"/>
</dbReference>
<accession>A0A075WRW8</accession>
<feature type="transmembrane region" description="Helical" evidence="13">
    <location>
        <begin position="33"/>
        <end position="54"/>
    </location>
</feature>
<keyword evidence="9 13" id="KW-1133">Transmembrane helix</keyword>
<keyword evidence="5 13" id="KW-1003">Cell membrane</keyword>
<keyword evidence="8 13" id="KW-0653">Protein transport</keyword>
<dbReference type="HOGENOM" id="CLU_041013_1_0_0"/>
<dbReference type="GO" id="GO:0044780">
    <property type="term" value="P:bacterial-type flagellum assembly"/>
    <property type="evidence" value="ECO:0007669"/>
    <property type="project" value="InterPro"/>
</dbReference>
<dbReference type="PRINTS" id="PR00950">
    <property type="entry name" value="TYPE3IMSPROT"/>
</dbReference>
<dbReference type="GO" id="GO:0009306">
    <property type="term" value="P:protein secretion"/>
    <property type="evidence" value="ECO:0007669"/>
    <property type="project" value="InterPro"/>
</dbReference>
<evidence type="ECO:0000256" key="4">
    <source>
        <dbReference type="ARBA" id="ARBA00022448"/>
    </source>
</evidence>
<evidence type="ECO:0000256" key="8">
    <source>
        <dbReference type="ARBA" id="ARBA00022927"/>
    </source>
</evidence>
<gene>
    <name evidence="13" type="primary">flhB</name>
    <name evidence="15" type="ORF">HL41_02610</name>
</gene>
<evidence type="ECO:0000256" key="3">
    <source>
        <dbReference type="ARBA" id="ARBA00021622"/>
    </source>
</evidence>
<keyword evidence="7 13" id="KW-1005">Bacterial flagellum biogenesis</keyword>
<keyword evidence="10 13" id="KW-0472">Membrane</keyword>
<comment type="function">
    <text evidence="12 13">Required for formation of the rod structure in the basal body of the flagellar apparatus. Together with FliI and FliH, may constitute the export apparatus of flagellin.</text>
</comment>
<comment type="subcellular location">
    <subcellularLocation>
        <location evidence="1">Cell membrane</location>
        <topology evidence="1">Multi-pass membrane protein</topology>
    </subcellularLocation>
</comment>
<feature type="transmembrane region" description="Helical" evidence="13">
    <location>
        <begin position="196"/>
        <end position="214"/>
    </location>
</feature>
<feature type="transmembrane region" description="Helical" evidence="13">
    <location>
        <begin position="60"/>
        <end position="80"/>
    </location>
</feature>
<dbReference type="Proteomes" id="UP000028481">
    <property type="component" value="Chromosome"/>
</dbReference>
<dbReference type="PANTHER" id="PTHR30531:SF12">
    <property type="entry name" value="FLAGELLAR BIOSYNTHETIC PROTEIN FLHB"/>
    <property type="match status" value="1"/>
</dbReference>